<comment type="caution">
    <text evidence="1">The sequence shown here is derived from an EMBL/GenBank/DDBJ whole genome shotgun (WGS) entry which is preliminary data.</text>
</comment>
<evidence type="ECO:0000313" key="2">
    <source>
        <dbReference type="Proteomes" id="UP001283361"/>
    </source>
</evidence>
<name>A0AAE0Y585_9GAST</name>
<gene>
    <name evidence="1" type="ORF">RRG08_004814</name>
</gene>
<dbReference type="EMBL" id="JAWDGP010006902">
    <property type="protein sequence ID" value="KAK3733388.1"/>
    <property type="molecule type" value="Genomic_DNA"/>
</dbReference>
<dbReference type="Proteomes" id="UP001283361">
    <property type="component" value="Unassembled WGS sequence"/>
</dbReference>
<sequence length="155" mass="16899">MEIRGKSAGRIKLRRWWHLAVMAVLRGGYCSILGLGMSAGARETEREKHVPDPVISESEPPNLGAISTLQDKGPWSKYPVMRCSERWGRKESSIKRADLRFGGRNTIVSRSLRLLVPTCPGTARSSLPVSEAHPPTDTPGHIFLILTAAAGLVCG</sequence>
<protein>
    <submittedName>
        <fullName evidence="1">Uncharacterized protein</fullName>
    </submittedName>
</protein>
<dbReference type="AlphaFoldDB" id="A0AAE0Y585"/>
<organism evidence="1 2">
    <name type="scientific">Elysia crispata</name>
    <name type="common">lettuce slug</name>
    <dbReference type="NCBI Taxonomy" id="231223"/>
    <lineage>
        <taxon>Eukaryota</taxon>
        <taxon>Metazoa</taxon>
        <taxon>Spiralia</taxon>
        <taxon>Lophotrochozoa</taxon>
        <taxon>Mollusca</taxon>
        <taxon>Gastropoda</taxon>
        <taxon>Heterobranchia</taxon>
        <taxon>Euthyneura</taxon>
        <taxon>Panpulmonata</taxon>
        <taxon>Sacoglossa</taxon>
        <taxon>Placobranchoidea</taxon>
        <taxon>Plakobranchidae</taxon>
        <taxon>Elysia</taxon>
    </lineage>
</organism>
<accession>A0AAE0Y585</accession>
<keyword evidence="2" id="KW-1185">Reference proteome</keyword>
<proteinExistence type="predicted"/>
<evidence type="ECO:0000313" key="1">
    <source>
        <dbReference type="EMBL" id="KAK3733388.1"/>
    </source>
</evidence>
<reference evidence="1" key="1">
    <citation type="journal article" date="2023" name="G3 (Bethesda)">
        <title>A reference genome for the long-term kleptoplast-retaining sea slug Elysia crispata morphotype clarki.</title>
        <authorList>
            <person name="Eastman K.E."/>
            <person name="Pendleton A.L."/>
            <person name="Shaikh M.A."/>
            <person name="Suttiyut T."/>
            <person name="Ogas R."/>
            <person name="Tomko P."/>
            <person name="Gavelis G."/>
            <person name="Widhalm J.R."/>
            <person name="Wisecaver J.H."/>
        </authorList>
    </citation>
    <scope>NUCLEOTIDE SEQUENCE</scope>
    <source>
        <strain evidence="1">ECLA1</strain>
    </source>
</reference>